<proteinExistence type="predicted"/>
<dbReference type="EMBL" id="CP089391">
    <property type="protein sequence ID" value="WBL80291.1"/>
    <property type="molecule type" value="Genomic_DNA"/>
</dbReference>
<reference evidence="1" key="1">
    <citation type="submission" date="2021-12" db="EMBL/GenBank/DDBJ databases">
        <title>Bradyrhizobium xenonodulans sp. nov.</title>
        <authorList>
            <person name="Claassens R."/>
            <person name="Venter S.N."/>
            <person name="Beukes C.W."/>
            <person name="Stepkowski T."/>
            <person name="Steenkamp E.T."/>
        </authorList>
    </citation>
    <scope>NUCLEOTIDE SEQUENCE</scope>
    <source>
        <strain evidence="1">14AB</strain>
    </source>
</reference>
<protein>
    <submittedName>
        <fullName evidence="1">Uncharacterized protein</fullName>
    </submittedName>
</protein>
<gene>
    <name evidence="1" type="ORF">I3J27_07665</name>
</gene>
<dbReference type="RefSeq" id="WP_270167336.1">
    <property type="nucleotide sequence ID" value="NZ_CP089391.1"/>
</dbReference>
<sequence length="53" mass="6031">MTRIIVREAKGDHRETVHRSDAAARVMVGTILDQDRCDDENFACDDSIRIDRG</sequence>
<evidence type="ECO:0000313" key="1">
    <source>
        <dbReference type="EMBL" id="WBL80291.1"/>
    </source>
</evidence>
<accession>A0ABY7MRN5</accession>
<dbReference type="Proteomes" id="UP001179614">
    <property type="component" value="Chromosome"/>
</dbReference>
<keyword evidence="2" id="KW-1185">Reference proteome</keyword>
<evidence type="ECO:0000313" key="2">
    <source>
        <dbReference type="Proteomes" id="UP001179614"/>
    </source>
</evidence>
<name>A0ABY7MRN5_9BRAD</name>
<organism evidence="1 2">
    <name type="scientific">Bradyrhizobium xenonodulans</name>
    <dbReference type="NCBI Taxonomy" id="2736875"/>
    <lineage>
        <taxon>Bacteria</taxon>
        <taxon>Pseudomonadati</taxon>
        <taxon>Pseudomonadota</taxon>
        <taxon>Alphaproteobacteria</taxon>
        <taxon>Hyphomicrobiales</taxon>
        <taxon>Nitrobacteraceae</taxon>
        <taxon>Bradyrhizobium</taxon>
    </lineage>
</organism>